<dbReference type="InterPro" id="IPR051052">
    <property type="entry name" value="Diverse_substrate_MTase"/>
</dbReference>
<evidence type="ECO:0000313" key="4">
    <source>
        <dbReference type="EMBL" id="QOZ66644.1"/>
    </source>
</evidence>
<dbReference type="AlphaFoldDB" id="A0AAE7NIK2"/>
<dbReference type="GO" id="GO:0032259">
    <property type="term" value="P:methylation"/>
    <property type="evidence" value="ECO:0007669"/>
    <property type="project" value="UniProtKB-KW"/>
</dbReference>
<name>A0AAE7NIK2_9BRAD</name>
<gene>
    <name evidence="4" type="ORF">WN72_09910</name>
</gene>
<dbReference type="SUPFAM" id="SSF53335">
    <property type="entry name" value="S-adenosyl-L-methionine-dependent methyltransferases"/>
    <property type="match status" value="1"/>
</dbReference>
<evidence type="ECO:0000256" key="2">
    <source>
        <dbReference type="ARBA" id="ARBA00022679"/>
    </source>
</evidence>
<evidence type="ECO:0000256" key="1">
    <source>
        <dbReference type="ARBA" id="ARBA00022603"/>
    </source>
</evidence>
<dbReference type="RefSeq" id="WP_092220850.1">
    <property type="nucleotide sequence ID" value="NZ_CP030050.1"/>
</dbReference>
<sequence length="258" mass="28957">MIAASELYRGAGPYYARHGLTYPEDFFRSLVRICSLSNRTRALDLGAGTGQIAIPLARSVANVLFVNPSDEMVQEGRRMAEAAGAANIDFLVSRAEDIDEPTSSFDIATIAGSFLWMDQTKVLAKLAHLPTPDGCVVITNRERDGSEPGEWHAAMMSDIREFWGGTFPAGPGAVRPNLPPYREVLRASDFCEITELRHYYDHHWCLDDLLGYLYWLPGTLGARRDEFTTRMRRLLLSYSPSGSFVERGHHTTLLEYRH</sequence>
<dbReference type="InterPro" id="IPR041698">
    <property type="entry name" value="Methyltransf_25"/>
</dbReference>
<keyword evidence="1 4" id="KW-0489">Methyltransferase</keyword>
<dbReference type="Proteomes" id="UP000594015">
    <property type="component" value="Chromosome"/>
</dbReference>
<protein>
    <submittedName>
        <fullName evidence="4">Class I SAM-dependent methyltransferase</fullName>
    </submittedName>
</protein>
<organism evidence="4 5">
    <name type="scientific">Bradyrhizobium arachidis</name>
    <dbReference type="NCBI Taxonomy" id="858423"/>
    <lineage>
        <taxon>Bacteria</taxon>
        <taxon>Pseudomonadati</taxon>
        <taxon>Pseudomonadota</taxon>
        <taxon>Alphaproteobacteria</taxon>
        <taxon>Hyphomicrobiales</taxon>
        <taxon>Nitrobacteraceae</taxon>
        <taxon>Bradyrhizobium</taxon>
    </lineage>
</organism>
<dbReference type="PANTHER" id="PTHR44942:SF4">
    <property type="entry name" value="METHYLTRANSFERASE TYPE 11 DOMAIN-CONTAINING PROTEIN"/>
    <property type="match status" value="1"/>
</dbReference>
<evidence type="ECO:0000313" key="5">
    <source>
        <dbReference type="Proteomes" id="UP000594015"/>
    </source>
</evidence>
<accession>A0AAE7NIK2</accession>
<dbReference type="Gene3D" id="3.40.50.150">
    <property type="entry name" value="Vaccinia Virus protein VP39"/>
    <property type="match status" value="1"/>
</dbReference>
<feature type="domain" description="Methyltransferase" evidence="3">
    <location>
        <begin position="43"/>
        <end position="134"/>
    </location>
</feature>
<proteinExistence type="predicted"/>
<dbReference type="PANTHER" id="PTHR44942">
    <property type="entry name" value="METHYLTRANSF_11 DOMAIN-CONTAINING PROTEIN"/>
    <property type="match status" value="1"/>
</dbReference>
<dbReference type="InterPro" id="IPR029063">
    <property type="entry name" value="SAM-dependent_MTases_sf"/>
</dbReference>
<reference evidence="4 5" key="1">
    <citation type="submission" date="2018-06" db="EMBL/GenBank/DDBJ databases">
        <title>Comparative genomics of Bradyrhizobium nodulating Arachidis hypogaea.</title>
        <authorList>
            <person name="Li Y."/>
        </authorList>
    </citation>
    <scope>NUCLEOTIDE SEQUENCE [LARGE SCALE GENOMIC DNA]</scope>
    <source>
        <strain evidence="4 5">CCBAU 051107</strain>
    </source>
</reference>
<dbReference type="CDD" id="cd02440">
    <property type="entry name" value="AdoMet_MTases"/>
    <property type="match status" value="1"/>
</dbReference>
<dbReference type="KEGG" id="barh:WN72_09910"/>
<evidence type="ECO:0000259" key="3">
    <source>
        <dbReference type="Pfam" id="PF13649"/>
    </source>
</evidence>
<dbReference type="GO" id="GO:0008168">
    <property type="term" value="F:methyltransferase activity"/>
    <property type="evidence" value="ECO:0007669"/>
    <property type="project" value="UniProtKB-KW"/>
</dbReference>
<keyword evidence="2" id="KW-0808">Transferase</keyword>
<dbReference type="Pfam" id="PF13649">
    <property type="entry name" value="Methyltransf_25"/>
    <property type="match status" value="1"/>
</dbReference>
<dbReference type="EMBL" id="CP030050">
    <property type="protein sequence ID" value="QOZ66644.1"/>
    <property type="molecule type" value="Genomic_DNA"/>
</dbReference>